<evidence type="ECO:0008006" key="3">
    <source>
        <dbReference type="Google" id="ProtNLM"/>
    </source>
</evidence>
<accession>A0A3D9FEN4</accession>
<proteinExistence type="predicted"/>
<dbReference type="AlphaFoldDB" id="A0A3D9FEN4"/>
<evidence type="ECO:0000313" key="1">
    <source>
        <dbReference type="EMBL" id="RED16280.1"/>
    </source>
</evidence>
<dbReference type="Proteomes" id="UP000256310">
    <property type="component" value="Unassembled WGS sequence"/>
</dbReference>
<evidence type="ECO:0000313" key="2">
    <source>
        <dbReference type="Proteomes" id="UP000256310"/>
    </source>
</evidence>
<gene>
    <name evidence="1" type="ORF">DFR46_1302</name>
</gene>
<protein>
    <recommendedName>
        <fullName evidence="3">HEAT repeat protein</fullName>
    </recommendedName>
</protein>
<name>A0A3D9FEN4_9SPHN</name>
<organism evidence="1 2">
    <name type="scientific">Parasphingopyxis lamellibrachiae</name>
    <dbReference type="NCBI Taxonomy" id="680125"/>
    <lineage>
        <taxon>Bacteria</taxon>
        <taxon>Pseudomonadati</taxon>
        <taxon>Pseudomonadota</taxon>
        <taxon>Alphaproteobacteria</taxon>
        <taxon>Sphingomonadales</taxon>
        <taxon>Sphingomonadaceae</taxon>
        <taxon>Parasphingopyxis</taxon>
    </lineage>
</organism>
<sequence length="330" mass="36668">MKPRDEFRAWLDCADLDNTGRERTAAARRRLEAFPPVAAFLQAVEGLGEDECGTIGTAIEKLFADTDWVTMLTRDWIGEAGKDCFFVPPFRPASGAFHESALLLELPGVTISLCAIDSARLRACKRQRQEKGSVFFSGSRAWLKFLEPGGLRMSFWEKHGRSDTNPDAGTQCLRLGDKEIAQAELLSIDLAQRSFVFDHADSLVLFLYGELRVGGAELAREYEADSGQCVGRSSGSEAWSRVQLMASFLSRFGVPSAPAVFNRVIAEAPFYVRWDVMREWVSLDPVSALPRLTEMARNDPHHEIRFAACQTLDLLRRLSGPKSPSVCQSS</sequence>
<dbReference type="EMBL" id="QRDP01000004">
    <property type="protein sequence ID" value="RED16280.1"/>
    <property type="molecule type" value="Genomic_DNA"/>
</dbReference>
<dbReference type="OrthoDB" id="7447021at2"/>
<keyword evidence="2" id="KW-1185">Reference proteome</keyword>
<reference evidence="1 2" key="1">
    <citation type="submission" date="2018-07" db="EMBL/GenBank/DDBJ databases">
        <title>Genomic Encyclopedia of Type Strains, Phase IV (KMG-IV): sequencing the most valuable type-strain genomes for metagenomic binning, comparative biology and taxonomic classification.</title>
        <authorList>
            <person name="Goeker M."/>
        </authorList>
    </citation>
    <scope>NUCLEOTIDE SEQUENCE [LARGE SCALE GENOMIC DNA]</scope>
    <source>
        <strain evidence="1 2">DSM 26725</strain>
    </source>
</reference>
<dbReference type="RefSeq" id="WP_116235702.1">
    <property type="nucleotide sequence ID" value="NZ_QRDP01000004.1"/>
</dbReference>
<comment type="caution">
    <text evidence="1">The sequence shown here is derived from an EMBL/GenBank/DDBJ whole genome shotgun (WGS) entry which is preliminary data.</text>
</comment>